<evidence type="ECO:0000313" key="2">
    <source>
        <dbReference type="Proteomes" id="UP000827092"/>
    </source>
</evidence>
<protein>
    <submittedName>
        <fullName evidence="1">Uncharacterized protein</fullName>
    </submittedName>
</protein>
<keyword evidence="2" id="KW-1185">Reference proteome</keyword>
<proteinExistence type="predicted"/>
<comment type="caution">
    <text evidence="1">The sequence shown here is derived from an EMBL/GenBank/DDBJ whole genome shotgun (WGS) entry which is preliminary data.</text>
</comment>
<gene>
    <name evidence="1" type="ORF">JTE90_006114</name>
</gene>
<accession>A0AAV6V3U9</accession>
<organism evidence="1 2">
    <name type="scientific">Oedothorax gibbosus</name>
    <dbReference type="NCBI Taxonomy" id="931172"/>
    <lineage>
        <taxon>Eukaryota</taxon>
        <taxon>Metazoa</taxon>
        <taxon>Ecdysozoa</taxon>
        <taxon>Arthropoda</taxon>
        <taxon>Chelicerata</taxon>
        <taxon>Arachnida</taxon>
        <taxon>Araneae</taxon>
        <taxon>Araneomorphae</taxon>
        <taxon>Entelegynae</taxon>
        <taxon>Araneoidea</taxon>
        <taxon>Linyphiidae</taxon>
        <taxon>Erigoninae</taxon>
        <taxon>Oedothorax</taxon>
    </lineage>
</organism>
<sequence>MSCVGYIWGNHPLFKTSSISKTDQIYPIFANKKKQQKDFKKGQVRRRVGTHLFFGDGGHRVHGLAHGHGVGLRGRHLRPLGVHLSRNDCAFGASSLQNALRGVNHNVPHRRR</sequence>
<dbReference type="EMBL" id="JAFNEN010000161">
    <property type="protein sequence ID" value="KAG8191370.1"/>
    <property type="molecule type" value="Genomic_DNA"/>
</dbReference>
<evidence type="ECO:0000313" key="1">
    <source>
        <dbReference type="EMBL" id="KAG8191370.1"/>
    </source>
</evidence>
<dbReference type="Proteomes" id="UP000827092">
    <property type="component" value="Unassembled WGS sequence"/>
</dbReference>
<reference evidence="1 2" key="1">
    <citation type="journal article" date="2022" name="Nat. Ecol. Evol.">
        <title>A masculinizing supergene underlies an exaggerated male reproductive morph in a spider.</title>
        <authorList>
            <person name="Hendrickx F."/>
            <person name="De Corte Z."/>
            <person name="Sonet G."/>
            <person name="Van Belleghem S.M."/>
            <person name="Kostlbacher S."/>
            <person name="Vangestel C."/>
        </authorList>
    </citation>
    <scope>NUCLEOTIDE SEQUENCE [LARGE SCALE GENOMIC DNA]</scope>
    <source>
        <strain evidence="1">W744_W776</strain>
    </source>
</reference>
<dbReference type="AlphaFoldDB" id="A0AAV6V3U9"/>
<name>A0AAV6V3U9_9ARAC</name>